<comment type="caution">
    <text evidence="1">The sequence shown here is derived from an EMBL/GenBank/DDBJ whole genome shotgun (WGS) entry which is preliminary data.</text>
</comment>
<name>A0A7X3G897_9BURK</name>
<keyword evidence="2" id="KW-1185">Reference proteome</keyword>
<dbReference type="EMBL" id="WSES01000019">
    <property type="protein sequence ID" value="MVW64542.1"/>
    <property type="molecule type" value="Genomic_DNA"/>
</dbReference>
<sequence>MKIAYLEAGPLLDYWVAKAQGLQAEIVAPSGPGSEVCVIDSGETFSPSTSWAQAGPIIEREHIDLVSDFGRWMARHGKQQDYSRADVSPLVTAMRAYLMWEYGDEVPASAG</sequence>
<accession>A0A7X3G897</accession>
<dbReference type="AlphaFoldDB" id="A0A7X3G897"/>
<dbReference type="Pfam" id="PF10765">
    <property type="entry name" value="Phage_P22_NinX"/>
    <property type="match status" value="1"/>
</dbReference>
<evidence type="ECO:0000313" key="1">
    <source>
        <dbReference type="EMBL" id="MVW64542.1"/>
    </source>
</evidence>
<proteinExistence type="predicted"/>
<reference evidence="1 2" key="1">
    <citation type="submission" date="2019-12" db="EMBL/GenBank/DDBJ databases">
        <authorList>
            <person name="Li C."/>
            <person name="Zhao J."/>
        </authorList>
    </citation>
    <scope>NUCLEOTIDE SEQUENCE [LARGE SCALE GENOMIC DNA]</scope>
    <source>
        <strain evidence="1 2">NEAU-DD11</strain>
    </source>
</reference>
<evidence type="ECO:0000313" key="2">
    <source>
        <dbReference type="Proteomes" id="UP000443353"/>
    </source>
</evidence>
<dbReference type="InterPro" id="IPR019701">
    <property type="entry name" value="Phage_P22_NinX"/>
</dbReference>
<dbReference type="RefSeq" id="WP_160410965.1">
    <property type="nucleotide sequence ID" value="NZ_WSES01000019.1"/>
</dbReference>
<organism evidence="1 2">
    <name type="scientific">Massilia cellulosiltytica</name>
    <dbReference type="NCBI Taxonomy" id="2683234"/>
    <lineage>
        <taxon>Bacteria</taxon>
        <taxon>Pseudomonadati</taxon>
        <taxon>Pseudomonadota</taxon>
        <taxon>Betaproteobacteria</taxon>
        <taxon>Burkholderiales</taxon>
        <taxon>Oxalobacteraceae</taxon>
        <taxon>Telluria group</taxon>
        <taxon>Massilia</taxon>
    </lineage>
</organism>
<dbReference type="Proteomes" id="UP000443353">
    <property type="component" value="Unassembled WGS sequence"/>
</dbReference>
<protein>
    <submittedName>
        <fullName evidence="1">DUF2591 domain-containing protein</fullName>
    </submittedName>
</protein>
<gene>
    <name evidence="1" type="ORF">GPY61_31985</name>
</gene>